<dbReference type="EMBL" id="JXTB01000294">
    <property type="protein sequence ID" value="PON47440.1"/>
    <property type="molecule type" value="Genomic_DNA"/>
</dbReference>
<evidence type="ECO:0000313" key="1">
    <source>
        <dbReference type="EMBL" id="PON47440.1"/>
    </source>
</evidence>
<proteinExistence type="predicted"/>
<keyword evidence="2" id="KW-1185">Reference proteome</keyword>
<reference evidence="2" key="1">
    <citation type="submission" date="2016-06" db="EMBL/GenBank/DDBJ databases">
        <title>Parallel loss of symbiosis genes in relatives of nitrogen-fixing non-legume Parasponia.</title>
        <authorList>
            <person name="Van Velzen R."/>
            <person name="Holmer R."/>
            <person name="Bu F."/>
            <person name="Rutten L."/>
            <person name="Van Zeijl A."/>
            <person name="Liu W."/>
            <person name="Santuari L."/>
            <person name="Cao Q."/>
            <person name="Sharma T."/>
            <person name="Shen D."/>
            <person name="Roswanjaya Y."/>
            <person name="Wardhani T."/>
            <person name="Kalhor M.S."/>
            <person name="Jansen J."/>
            <person name="Van den Hoogen J."/>
            <person name="Gungor B."/>
            <person name="Hartog M."/>
            <person name="Hontelez J."/>
            <person name="Verver J."/>
            <person name="Yang W.-C."/>
            <person name="Schijlen E."/>
            <person name="Repin R."/>
            <person name="Schilthuizen M."/>
            <person name="Schranz E."/>
            <person name="Heidstra R."/>
            <person name="Miyata K."/>
            <person name="Fedorova E."/>
            <person name="Kohlen W."/>
            <person name="Bisseling T."/>
            <person name="Smit S."/>
            <person name="Geurts R."/>
        </authorList>
    </citation>
    <scope>NUCLEOTIDE SEQUENCE [LARGE SCALE GENOMIC DNA]</scope>
    <source>
        <strain evidence="2">cv. WU1-14</strain>
    </source>
</reference>
<sequence>MPYSPTTKPRKISLLIRNSHFFKIKVLLVIFEGTKDEPEVFQMAGFYFAEDKDIIEINHGELAKKRFKNLIHQLYKSTRGIAQAKRHHKPFIEAFIRLECCLLFVPGVYANLVISTLEV</sequence>
<dbReference type="OrthoDB" id="10418594at2759"/>
<comment type="caution">
    <text evidence="1">The sequence shown here is derived from an EMBL/GenBank/DDBJ whole genome shotgun (WGS) entry which is preliminary data.</text>
</comment>
<protein>
    <submittedName>
        <fullName evidence="1">Uncharacterized protein</fullName>
    </submittedName>
</protein>
<gene>
    <name evidence="1" type="ORF">PanWU01x14_243990</name>
</gene>
<organism evidence="1 2">
    <name type="scientific">Parasponia andersonii</name>
    <name type="common">Sponia andersonii</name>
    <dbReference type="NCBI Taxonomy" id="3476"/>
    <lineage>
        <taxon>Eukaryota</taxon>
        <taxon>Viridiplantae</taxon>
        <taxon>Streptophyta</taxon>
        <taxon>Embryophyta</taxon>
        <taxon>Tracheophyta</taxon>
        <taxon>Spermatophyta</taxon>
        <taxon>Magnoliopsida</taxon>
        <taxon>eudicotyledons</taxon>
        <taxon>Gunneridae</taxon>
        <taxon>Pentapetalae</taxon>
        <taxon>rosids</taxon>
        <taxon>fabids</taxon>
        <taxon>Rosales</taxon>
        <taxon>Cannabaceae</taxon>
        <taxon>Parasponia</taxon>
    </lineage>
</organism>
<accession>A0A2P5BF74</accession>
<dbReference type="Proteomes" id="UP000237105">
    <property type="component" value="Unassembled WGS sequence"/>
</dbReference>
<name>A0A2P5BF74_PARAD</name>
<evidence type="ECO:0000313" key="2">
    <source>
        <dbReference type="Proteomes" id="UP000237105"/>
    </source>
</evidence>
<dbReference type="AlphaFoldDB" id="A0A2P5BF74"/>